<gene>
    <name evidence="2" type="ORF">SAMN06265784_12017</name>
</gene>
<dbReference type="GO" id="GO:0071111">
    <property type="term" value="F:cyclic-guanylate-specific phosphodiesterase activity"/>
    <property type="evidence" value="ECO:0007669"/>
    <property type="project" value="InterPro"/>
</dbReference>
<feature type="domain" description="EAL" evidence="1">
    <location>
        <begin position="10"/>
        <end position="264"/>
    </location>
</feature>
<dbReference type="Proteomes" id="UP000193228">
    <property type="component" value="Unassembled WGS sequence"/>
</dbReference>
<dbReference type="RefSeq" id="WP_085489740.1">
    <property type="nucleotide sequence ID" value="NZ_FXAT01000020.1"/>
</dbReference>
<organism evidence="2 3">
    <name type="scientific">Paraburkholderia susongensis</name>
    <dbReference type="NCBI Taxonomy" id="1515439"/>
    <lineage>
        <taxon>Bacteria</taxon>
        <taxon>Pseudomonadati</taxon>
        <taxon>Pseudomonadota</taxon>
        <taxon>Betaproteobacteria</taxon>
        <taxon>Burkholderiales</taxon>
        <taxon>Burkholderiaceae</taxon>
        <taxon>Paraburkholderia</taxon>
    </lineage>
</organism>
<dbReference type="Gene3D" id="3.20.20.450">
    <property type="entry name" value="EAL domain"/>
    <property type="match status" value="1"/>
</dbReference>
<name>A0A1X7M4S4_9BURK</name>
<dbReference type="OrthoDB" id="9813903at2"/>
<evidence type="ECO:0000313" key="3">
    <source>
        <dbReference type="Proteomes" id="UP000193228"/>
    </source>
</evidence>
<evidence type="ECO:0000259" key="1">
    <source>
        <dbReference type="PROSITE" id="PS50883"/>
    </source>
</evidence>
<dbReference type="CDD" id="cd01948">
    <property type="entry name" value="EAL"/>
    <property type="match status" value="1"/>
</dbReference>
<reference evidence="3" key="1">
    <citation type="submission" date="2017-04" db="EMBL/GenBank/DDBJ databases">
        <authorList>
            <person name="Varghese N."/>
            <person name="Submissions S."/>
        </authorList>
    </citation>
    <scope>NUCLEOTIDE SEQUENCE [LARGE SCALE GENOMIC DNA]</scope>
    <source>
        <strain evidence="3">LMG 29540</strain>
    </source>
</reference>
<dbReference type="SMART" id="SM00052">
    <property type="entry name" value="EAL"/>
    <property type="match status" value="1"/>
</dbReference>
<dbReference type="AlphaFoldDB" id="A0A1X7M4S4"/>
<dbReference type="InterPro" id="IPR035919">
    <property type="entry name" value="EAL_sf"/>
</dbReference>
<proteinExistence type="predicted"/>
<sequence length="267" mass="30009">MNHIPAENCKSCRIEDAEHGLTRKEFFFVYQPKLRLQEARLSGFECLLRWKHPSRGILMPASFINIVEDSPLTERFTDYIVTEAAEILANWTLRGYDTLSMAINLPAREIGRPEFAAQLAKLFDTRSIDSHRLQIELTETTNPGSIDALVTAIDALKASGFSVAIDDFGAGCWSLSLLHRLGVDTLKLDRKFMKDIQENSKSKVVVETLIQLAQRLGKQVVIEGVETEAQFAWLRTIAHVDCQGYYISAPIVGEQIDQLVAKHGLLH</sequence>
<protein>
    <submittedName>
        <fullName evidence="2">EAL domain, c-di-GMP-specific phosphodiesterase class I (Or its enzymatically inactive variant)</fullName>
    </submittedName>
</protein>
<dbReference type="PANTHER" id="PTHR33121">
    <property type="entry name" value="CYCLIC DI-GMP PHOSPHODIESTERASE PDEF"/>
    <property type="match status" value="1"/>
</dbReference>
<accession>A0A1X7M4S4</accession>
<dbReference type="EMBL" id="FXAT01000020">
    <property type="protein sequence ID" value="SMG61196.1"/>
    <property type="molecule type" value="Genomic_DNA"/>
</dbReference>
<dbReference type="Pfam" id="PF00563">
    <property type="entry name" value="EAL"/>
    <property type="match status" value="1"/>
</dbReference>
<evidence type="ECO:0000313" key="2">
    <source>
        <dbReference type="EMBL" id="SMG61196.1"/>
    </source>
</evidence>
<dbReference type="InterPro" id="IPR001633">
    <property type="entry name" value="EAL_dom"/>
</dbReference>
<keyword evidence="3" id="KW-1185">Reference proteome</keyword>
<dbReference type="PROSITE" id="PS50883">
    <property type="entry name" value="EAL"/>
    <property type="match status" value="1"/>
</dbReference>
<dbReference type="STRING" id="1515439.SAMN06265784_12017"/>
<dbReference type="PANTHER" id="PTHR33121:SF19">
    <property type="entry name" value="CYCLIC DI-GMP PHOSPHODIESTERASE PA2567"/>
    <property type="match status" value="1"/>
</dbReference>
<dbReference type="InterPro" id="IPR050706">
    <property type="entry name" value="Cyclic-di-GMP_PDE-like"/>
</dbReference>
<dbReference type="SUPFAM" id="SSF141868">
    <property type="entry name" value="EAL domain-like"/>
    <property type="match status" value="1"/>
</dbReference>